<reference evidence="1" key="1">
    <citation type="submission" date="2021-01" db="EMBL/GenBank/DDBJ databases">
        <authorList>
            <consortium name="Genoscope - CEA"/>
            <person name="William W."/>
        </authorList>
    </citation>
    <scope>NUCLEOTIDE SEQUENCE</scope>
</reference>
<comment type="caution">
    <text evidence="1">The sequence shown here is derived from an EMBL/GenBank/DDBJ whole genome shotgun (WGS) entry which is preliminary data.</text>
</comment>
<dbReference type="OrthoDB" id="312981at2759"/>
<protein>
    <submittedName>
        <fullName evidence="1">Uncharacterized protein</fullName>
    </submittedName>
</protein>
<evidence type="ECO:0000313" key="1">
    <source>
        <dbReference type="EMBL" id="CAD8073036.1"/>
    </source>
</evidence>
<sequence length="349" mass="40549">MSITIELQGLGEEDSFQTILDHETTLLKIGEMIQEAQYYQSFNLSEQFCLQIKDTNKFISRRQTVVKDCLSLNQIDAKELIFHKGLEGQKKMLSGITIDQNDQNQIQTAHYQPINQNSMKKNNDIQQGGTVNNQQSKIINNQLGGGIQIGGNISETQHLRKFEQQQNYNPQVVEEYQGNSSINLQYKQLQQQQQQQQQQQLQFSQFSQQESQIEQLIDPQNNPILQRQGAAIKINKNQVLPQQGGQQVSGELSYTQYLRQMTNNESSNNLQNSQIQEQPNNTDQLNKNEMFQRQNPLWQSNLNNLNIHTQQSSKKILFERTFKIKLNQELEQGLKRYLENQKIEYEIIS</sequence>
<keyword evidence="2" id="KW-1185">Reference proteome</keyword>
<dbReference type="Proteomes" id="UP000692954">
    <property type="component" value="Unassembled WGS sequence"/>
</dbReference>
<gene>
    <name evidence="1" type="ORF">PSON_ATCC_30995.1.T0300093</name>
</gene>
<evidence type="ECO:0000313" key="2">
    <source>
        <dbReference type="Proteomes" id="UP000692954"/>
    </source>
</evidence>
<dbReference type="EMBL" id="CAJJDN010000030">
    <property type="protein sequence ID" value="CAD8073036.1"/>
    <property type="molecule type" value="Genomic_DNA"/>
</dbReference>
<name>A0A8S1M8R1_9CILI</name>
<accession>A0A8S1M8R1</accession>
<proteinExistence type="predicted"/>
<dbReference type="AlphaFoldDB" id="A0A8S1M8R1"/>
<organism evidence="1 2">
    <name type="scientific">Paramecium sonneborni</name>
    <dbReference type="NCBI Taxonomy" id="65129"/>
    <lineage>
        <taxon>Eukaryota</taxon>
        <taxon>Sar</taxon>
        <taxon>Alveolata</taxon>
        <taxon>Ciliophora</taxon>
        <taxon>Intramacronucleata</taxon>
        <taxon>Oligohymenophorea</taxon>
        <taxon>Peniculida</taxon>
        <taxon>Parameciidae</taxon>
        <taxon>Paramecium</taxon>
    </lineage>
</organism>